<reference evidence="2 3" key="1">
    <citation type="submission" date="2017-09" db="EMBL/GenBank/DDBJ databases">
        <title>The Catabolism of 3,6-Dichlorosalicylic acid is Initiated by the Cytochrome P450 Monooxygenase DsmABC in Rhizorhabdus dicambivorans Ndbn-20.</title>
        <authorList>
            <person name="Na L."/>
        </authorList>
    </citation>
    <scope>NUCLEOTIDE SEQUENCE [LARGE SCALE GENOMIC DNA]</scope>
    <source>
        <strain evidence="2 3">Ndbn-20m</strain>
    </source>
</reference>
<dbReference type="Proteomes" id="UP000218934">
    <property type="component" value="Unassembled WGS sequence"/>
</dbReference>
<dbReference type="InterPro" id="IPR056906">
    <property type="entry name" value="ORF2/G2P_dom"/>
</dbReference>
<sequence>MRCHEGRALRNALRNWVDIDAWQAPFAVTLTLRQSINVEDGRAIRRLWLTDQQASQNFRHFMNKLNRRIFGKPASRYRRGVSVLPVLEGGDGKRLHYHAAIDCPHSSLVQEFPSIIGNLWRSTMWGYDQIEVHPDADRGWLNYITKLRDKPDFASAIVNAGIKTGQAPV</sequence>
<evidence type="ECO:0000313" key="3">
    <source>
        <dbReference type="Proteomes" id="UP000218934"/>
    </source>
</evidence>
<dbReference type="AlphaFoldDB" id="A0A2A4FP70"/>
<accession>A0A2A4FP70</accession>
<dbReference type="RefSeq" id="WP_096367680.1">
    <property type="nucleotide sequence ID" value="NZ_CP023449.1"/>
</dbReference>
<dbReference type="EMBL" id="NWUF01000033">
    <property type="protein sequence ID" value="PCE40203.1"/>
    <property type="molecule type" value="Genomic_DNA"/>
</dbReference>
<evidence type="ECO:0000313" key="2">
    <source>
        <dbReference type="EMBL" id="PCE40203.1"/>
    </source>
</evidence>
<comment type="caution">
    <text evidence="2">The sequence shown here is derived from an EMBL/GenBank/DDBJ whole genome shotgun (WGS) entry which is preliminary data.</text>
</comment>
<keyword evidence="3" id="KW-1185">Reference proteome</keyword>
<feature type="domain" description="Replication-associated protein ORF2/G2P" evidence="1">
    <location>
        <begin position="27"/>
        <end position="146"/>
    </location>
</feature>
<dbReference type="Pfam" id="PF23343">
    <property type="entry name" value="REP_ORF2-G2P"/>
    <property type="match status" value="1"/>
</dbReference>
<evidence type="ECO:0000259" key="1">
    <source>
        <dbReference type="Pfam" id="PF23343"/>
    </source>
</evidence>
<dbReference type="OrthoDB" id="7595563at2"/>
<gene>
    <name evidence="2" type="ORF">COO09_21680</name>
</gene>
<dbReference type="KEGG" id="rdi:CMV14_06025"/>
<proteinExistence type="predicted"/>
<protein>
    <recommendedName>
        <fullName evidence="1">Replication-associated protein ORF2/G2P domain-containing protein</fullName>
    </recommendedName>
</protein>
<organism evidence="2 3">
    <name type="scientific">Rhizorhabdus dicambivorans</name>
    <dbReference type="NCBI Taxonomy" id="1850238"/>
    <lineage>
        <taxon>Bacteria</taxon>
        <taxon>Pseudomonadati</taxon>
        <taxon>Pseudomonadota</taxon>
        <taxon>Alphaproteobacteria</taxon>
        <taxon>Sphingomonadales</taxon>
        <taxon>Sphingomonadaceae</taxon>
        <taxon>Rhizorhabdus</taxon>
    </lineage>
</organism>
<name>A0A2A4FP70_9SPHN</name>